<name>A0ABY9W145_9ACTN</name>
<feature type="compositionally biased region" description="Gly residues" evidence="1">
    <location>
        <begin position="171"/>
        <end position="182"/>
    </location>
</feature>
<dbReference type="Proteomes" id="UP001303236">
    <property type="component" value="Chromosome"/>
</dbReference>
<feature type="compositionally biased region" description="Low complexity" evidence="1">
    <location>
        <begin position="116"/>
        <end position="158"/>
    </location>
</feature>
<organism evidence="2 3">
    <name type="scientific">Streptomyces durocortorensis</name>
    <dbReference type="NCBI Taxonomy" id="2811104"/>
    <lineage>
        <taxon>Bacteria</taxon>
        <taxon>Bacillati</taxon>
        <taxon>Actinomycetota</taxon>
        <taxon>Actinomycetes</taxon>
        <taxon>Kitasatosporales</taxon>
        <taxon>Streptomycetaceae</taxon>
        <taxon>Streptomyces</taxon>
    </lineage>
</organism>
<protein>
    <submittedName>
        <fullName evidence="2">Uncharacterized protein</fullName>
    </submittedName>
</protein>
<feature type="compositionally biased region" description="Low complexity" evidence="1">
    <location>
        <begin position="273"/>
        <end position="283"/>
    </location>
</feature>
<evidence type="ECO:0000256" key="1">
    <source>
        <dbReference type="SAM" id="MobiDB-lite"/>
    </source>
</evidence>
<feature type="compositionally biased region" description="Low complexity" evidence="1">
    <location>
        <begin position="28"/>
        <end position="39"/>
    </location>
</feature>
<sequence>MTQSGQGGQGGEQQLPAARPAHEGVVLPADGGAPWTPGGPAAGGQGTHGGHGEQAAPAGGQPWGQPWGPQSDAPPQPDPQASGHYGYPQPQTQAQPLPPAQTPGAGAYQQPDAHQQPDAYQQPGAYQQPQQQGSYQQQAQQHGSYQQPRSQQQSQPLPYAQPLPPEAVPGTRGGPGAPGVPGGDADATQYIAPVPGGSGPVGMPQHGGDADATQYIPPVPGGAPYGVRPGAPGDRQPPAEFDNLFRAEGPAGGTQQMPQLDTGQQAPPPYQQPPQQGYQPQQPHRGEQLPPHAPQPHQASPGYQSGLQGLQGRAEQDGPPPHQDGEPPRRRSAHVPLIAAVVVGCAVLGLGAGALMSGGGDSPEDDKQTVAAQSSPPADEPTPKEAPDPAKPQAEALDKLLADSNNSRAAVISAVEKIKSCKDLDRANTDLKGAAQQRRDLLTRLDGLTLDELPRHAELTSSLTRAWKASAAADEHYATWARQAKKNKNVCKGGQARTTKETASGNEQSGVATQAKREASRLWNVIAAKYGLTKHAYTEL</sequence>
<proteinExistence type="predicted"/>
<feature type="region of interest" description="Disordered" evidence="1">
    <location>
        <begin position="494"/>
        <end position="513"/>
    </location>
</feature>
<keyword evidence="3" id="KW-1185">Reference proteome</keyword>
<evidence type="ECO:0000313" key="2">
    <source>
        <dbReference type="EMBL" id="WNF28776.1"/>
    </source>
</evidence>
<feature type="compositionally biased region" description="Gly residues" evidence="1">
    <location>
        <begin position="1"/>
        <end position="11"/>
    </location>
</feature>
<feature type="compositionally biased region" description="Low complexity" evidence="1">
    <location>
        <begin position="53"/>
        <end position="71"/>
    </location>
</feature>
<feature type="compositionally biased region" description="Gly residues" evidence="1">
    <location>
        <begin position="40"/>
        <end position="49"/>
    </location>
</feature>
<feature type="compositionally biased region" description="Polar residues" evidence="1">
    <location>
        <begin position="501"/>
        <end position="512"/>
    </location>
</feature>
<evidence type="ECO:0000313" key="3">
    <source>
        <dbReference type="Proteomes" id="UP001303236"/>
    </source>
</evidence>
<reference evidence="2 3" key="1">
    <citation type="submission" date="2023-09" db="EMBL/GenBank/DDBJ databases">
        <title>Genome completion map analysis of the actinomycetes C11-1.</title>
        <authorList>
            <person name="Qin P."/>
            <person name="Guan P."/>
        </authorList>
    </citation>
    <scope>NUCLEOTIDE SEQUENCE [LARGE SCALE GENOMIC DNA]</scope>
    <source>
        <strain evidence="2 3">C11-1</strain>
    </source>
</reference>
<accession>A0ABY9W145</accession>
<dbReference type="EMBL" id="CP134500">
    <property type="protein sequence ID" value="WNF28776.1"/>
    <property type="molecule type" value="Genomic_DNA"/>
</dbReference>
<feature type="compositionally biased region" description="Polar residues" evidence="1">
    <location>
        <begin position="253"/>
        <end position="262"/>
    </location>
</feature>
<feature type="region of interest" description="Disordered" evidence="1">
    <location>
        <begin position="1"/>
        <end position="333"/>
    </location>
</feature>
<gene>
    <name evidence="2" type="ORF">RI138_19150</name>
</gene>
<feature type="region of interest" description="Disordered" evidence="1">
    <location>
        <begin position="357"/>
        <end position="391"/>
    </location>
</feature>